<feature type="binding site" evidence="9">
    <location>
        <position position="226"/>
    </location>
    <ligand>
        <name>Mg(2+)</name>
        <dbReference type="ChEBI" id="CHEBI:18420"/>
        <label>2</label>
    </ligand>
</feature>
<dbReference type="EC" id="2.4.2.18" evidence="9"/>
<reference evidence="12 13" key="1">
    <citation type="journal article" date="2016" name="Nat. Commun.">
        <title>Thousands of microbial genomes shed light on interconnected biogeochemical processes in an aquifer system.</title>
        <authorList>
            <person name="Anantharaman K."/>
            <person name="Brown C.T."/>
            <person name="Hug L.A."/>
            <person name="Sharon I."/>
            <person name="Castelle C.J."/>
            <person name="Probst A.J."/>
            <person name="Thomas B.C."/>
            <person name="Singh A."/>
            <person name="Wilkins M.J."/>
            <person name="Karaoz U."/>
            <person name="Brodie E.L."/>
            <person name="Williams K.H."/>
            <person name="Hubbard S.S."/>
            <person name="Banfield J.F."/>
        </authorList>
    </citation>
    <scope>NUCLEOTIDE SEQUENCE [LARGE SCALE GENOMIC DNA]</scope>
</reference>
<dbReference type="EMBL" id="MEUJ01000004">
    <property type="protein sequence ID" value="OGC40161.1"/>
    <property type="molecule type" value="Genomic_DNA"/>
</dbReference>
<feature type="domain" description="Glycosyl transferase family 3 N-terminal" evidence="11">
    <location>
        <begin position="3"/>
        <end position="65"/>
    </location>
</feature>
<feature type="domain" description="Glycosyl transferase family 3" evidence="10">
    <location>
        <begin position="74"/>
        <end position="324"/>
    </location>
</feature>
<dbReference type="FunFam" id="3.40.1030.10:FF:000002">
    <property type="entry name" value="Anthranilate phosphoribosyltransferase"/>
    <property type="match status" value="1"/>
</dbReference>
<dbReference type="GO" id="GO:0000287">
    <property type="term" value="F:magnesium ion binding"/>
    <property type="evidence" value="ECO:0007669"/>
    <property type="project" value="UniProtKB-UniRule"/>
</dbReference>
<dbReference type="Pfam" id="PF02885">
    <property type="entry name" value="Glycos_trans_3N"/>
    <property type="match status" value="1"/>
</dbReference>
<dbReference type="GO" id="GO:0000162">
    <property type="term" value="P:L-tryptophan biosynthetic process"/>
    <property type="evidence" value="ECO:0007669"/>
    <property type="project" value="UniProtKB-UniRule"/>
</dbReference>
<dbReference type="Pfam" id="PF00591">
    <property type="entry name" value="Glycos_transf_3"/>
    <property type="match status" value="1"/>
</dbReference>
<keyword evidence="2 9" id="KW-0028">Amino-acid biosynthesis</keyword>
<organism evidence="12 13">
    <name type="scientific">candidate division WOR-1 bacterium RIFOXYC2_FULL_46_14</name>
    <dbReference type="NCBI Taxonomy" id="1802587"/>
    <lineage>
        <taxon>Bacteria</taxon>
        <taxon>Bacillati</taxon>
        <taxon>Saganbacteria</taxon>
    </lineage>
</organism>
<dbReference type="PANTHER" id="PTHR43285">
    <property type="entry name" value="ANTHRANILATE PHOSPHORIBOSYLTRANSFERASE"/>
    <property type="match status" value="1"/>
</dbReference>
<dbReference type="InterPro" id="IPR035902">
    <property type="entry name" value="Nuc_phospho_transferase"/>
</dbReference>
<feature type="binding site" evidence="9">
    <location>
        <position position="226"/>
    </location>
    <ligand>
        <name>Mg(2+)</name>
        <dbReference type="ChEBI" id="CHEBI:18420"/>
        <label>1</label>
    </ligand>
</feature>
<keyword evidence="4 9" id="KW-0808">Transferase</keyword>
<feature type="binding site" evidence="9">
    <location>
        <begin position="90"/>
        <end position="93"/>
    </location>
    <ligand>
        <name>5-phospho-alpha-D-ribose 1-diphosphate</name>
        <dbReference type="ChEBI" id="CHEBI:58017"/>
    </ligand>
</feature>
<dbReference type="HAMAP" id="MF_00211">
    <property type="entry name" value="TrpD"/>
    <property type="match status" value="1"/>
</dbReference>
<dbReference type="Proteomes" id="UP000179242">
    <property type="component" value="Unassembled WGS sequence"/>
</dbReference>
<evidence type="ECO:0000256" key="7">
    <source>
        <dbReference type="ARBA" id="ARBA00052328"/>
    </source>
</evidence>
<comment type="similarity">
    <text evidence="8">In the C-terminal section; belongs to the anthranilate phosphoribosyltransferase family.</text>
</comment>
<keyword evidence="3 9" id="KW-0328">Glycosyltransferase</keyword>
<feature type="binding site" evidence="9">
    <location>
        <position position="111"/>
    </location>
    <ligand>
        <name>anthranilate</name>
        <dbReference type="ChEBI" id="CHEBI:16567"/>
        <label>1</label>
    </ligand>
</feature>
<dbReference type="AlphaFoldDB" id="A0A1F4U5I2"/>
<evidence type="ECO:0000256" key="3">
    <source>
        <dbReference type="ARBA" id="ARBA00022676"/>
    </source>
</evidence>
<dbReference type="GO" id="GO:0005829">
    <property type="term" value="C:cytosol"/>
    <property type="evidence" value="ECO:0007669"/>
    <property type="project" value="TreeGrafter"/>
</dbReference>
<dbReference type="NCBIfam" id="TIGR01245">
    <property type="entry name" value="trpD"/>
    <property type="match status" value="1"/>
</dbReference>
<comment type="caution">
    <text evidence="9">Lacks conserved residue(s) required for the propagation of feature annotation.</text>
</comment>
<evidence type="ECO:0000259" key="11">
    <source>
        <dbReference type="Pfam" id="PF02885"/>
    </source>
</evidence>
<evidence type="ECO:0000256" key="9">
    <source>
        <dbReference type="HAMAP-Rule" id="MF_00211"/>
    </source>
</evidence>
<dbReference type="PANTHER" id="PTHR43285:SF2">
    <property type="entry name" value="ANTHRANILATE PHOSPHORIBOSYLTRANSFERASE"/>
    <property type="match status" value="1"/>
</dbReference>
<dbReference type="SUPFAM" id="SSF47648">
    <property type="entry name" value="Nucleoside phosphorylase/phosphoribosyltransferase N-terminal domain"/>
    <property type="match status" value="1"/>
</dbReference>
<feature type="binding site" evidence="9">
    <location>
        <position position="120"/>
    </location>
    <ligand>
        <name>5-phospho-alpha-D-ribose 1-diphosphate</name>
        <dbReference type="ChEBI" id="CHEBI:58017"/>
    </ligand>
</feature>
<dbReference type="InterPro" id="IPR017459">
    <property type="entry name" value="Glycosyl_Trfase_fam3_N_dom"/>
</dbReference>
<keyword evidence="9" id="KW-0460">Magnesium</keyword>
<keyword evidence="9" id="KW-0479">Metal-binding</keyword>
<comment type="caution">
    <text evidence="12">The sequence shown here is derived from an EMBL/GenBank/DDBJ whole genome shotgun (WGS) entry which is preliminary data.</text>
</comment>
<comment type="subunit">
    <text evidence="9">Homodimer.</text>
</comment>
<comment type="similarity">
    <text evidence="9">Belongs to the anthranilate phosphoribosyltransferase family.</text>
</comment>
<evidence type="ECO:0000256" key="1">
    <source>
        <dbReference type="ARBA" id="ARBA00004907"/>
    </source>
</evidence>
<dbReference type="InterPro" id="IPR000312">
    <property type="entry name" value="Glycosyl_Trfase_fam3"/>
</dbReference>
<feature type="binding site" evidence="9">
    <location>
        <position position="88"/>
    </location>
    <ligand>
        <name>5-phospho-alpha-D-ribose 1-diphosphate</name>
        <dbReference type="ChEBI" id="CHEBI:58017"/>
    </ligand>
</feature>
<dbReference type="Gene3D" id="1.20.970.10">
    <property type="entry name" value="Transferase, Pyrimidine Nucleoside Phosphorylase, Chain C"/>
    <property type="match status" value="1"/>
</dbReference>
<feature type="binding site" evidence="9">
    <location>
        <position position="80"/>
    </location>
    <ligand>
        <name>5-phospho-alpha-D-ribose 1-diphosphate</name>
        <dbReference type="ChEBI" id="CHEBI:58017"/>
    </ligand>
</feature>
<evidence type="ECO:0000256" key="8">
    <source>
        <dbReference type="ARBA" id="ARBA00061188"/>
    </source>
</evidence>
<keyword evidence="5 9" id="KW-0822">Tryptophan biosynthesis</keyword>
<feature type="binding site" evidence="9">
    <location>
        <position position="225"/>
    </location>
    <ligand>
        <name>Mg(2+)</name>
        <dbReference type="ChEBI" id="CHEBI:18420"/>
        <label>2</label>
    </ligand>
</feature>
<feature type="binding site" evidence="9">
    <location>
        <begin position="83"/>
        <end position="84"/>
    </location>
    <ligand>
        <name>5-phospho-alpha-D-ribose 1-diphosphate</name>
        <dbReference type="ChEBI" id="CHEBI:58017"/>
    </ligand>
</feature>
<dbReference type="Gene3D" id="3.40.1030.10">
    <property type="entry name" value="Nucleoside phosphorylase/phosphoribosyltransferase catalytic domain"/>
    <property type="match status" value="1"/>
</dbReference>
<feature type="binding site" evidence="9">
    <location>
        <begin position="108"/>
        <end position="116"/>
    </location>
    <ligand>
        <name>5-phospho-alpha-D-ribose 1-diphosphate</name>
        <dbReference type="ChEBI" id="CHEBI:58017"/>
    </ligand>
</feature>
<comment type="cofactor">
    <cofactor evidence="9">
        <name>Mg(2+)</name>
        <dbReference type="ChEBI" id="CHEBI:18420"/>
    </cofactor>
    <text evidence="9">Binds 2 magnesium ions per monomer.</text>
</comment>
<gene>
    <name evidence="9" type="primary">trpD</name>
    <name evidence="12" type="ORF">A2438_02615</name>
</gene>
<dbReference type="GO" id="GO:0004048">
    <property type="term" value="F:anthranilate phosphoribosyltransferase activity"/>
    <property type="evidence" value="ECO:0007669"/>
    <property type="project" value="UniProtKB-UniRule"/>
</dbReference>
<proteinExistence type="inferred from homology"/>
<comment type="function">
    <text evidence="9">Catalyzes the transfer of the phosphoribosyl group of 5-phosphorylribose-1-pyrophosphate (PRPP) to anthranilate to yield N-(5'-phosphoribosyl)-anthranilate (PRA).</text>
</comment>
<dbReference type="UniPathway" id="UPA00035">
    <property type="reaction ID" value="UER00041"/>
</dbReference>
<sequence>MIKSAIDKAVNRRDLTLSEAEKTLNIIMAGKATSAQIAALLTALRMKGETIDEITGFAKAMRKNAVKISPASRKIVDACGTGGDLSNTFNISTVSALVAAGAGVTIAKHGNRSVSSKCGSADLLEALGVKIDLTNKQVERNINKTGFGFIFAPLFHRATKHVMPVRRELGIRTIFNILGPLTNPAGAGAQLLGVFSHNLTVTMAHVLRNLGVRRALVVHGNDGLDEISISKSTYVSELKNGKITNYTLFPEDVGLKRGRKEDLICGNISQNKRMALAVLSGKAVGACRDIVVFNAGAVIYVAGLAASIKEGVGKAKESIDSKAALNKLKEILDVH</sequence>
<dbReference type="InterPro" id="IPR005940">
    <property type="entry name" value="Anthranilate_Pribosyl_Tfrase"/>
</dbReference>
<accession>A0A1F4U5I2</accession>
<comment type="pathway">
    <text evidence="1 9">Amino-acid biosynthesis; L-tryptophan biosynthesis; L-tryptophan from chorismate: step 2/5.</text>
</comment>
<evidence type="ECO:0000259" key="10">
    <source>
        <dbReference type="Pfam" id="PF00591"/>
    </source>
</evidence>
<evidence type="ECO:0000256" key="2">
    <source>
        <dbReference type="ARBA" id="ARBA00022605"/>
    </source>
</evidence>
<feature type="binding site" evidence="9">
    <location>
        <position position="166"/>
    </location>
    <ligand>
        <name>anthranilate</name>
        <dbReference type="ChEBI" id="CHEBI:16567"/>
        <label>2</label>
    </ligand>
</feature>
<feature type="binding site" evidence="9">
    <location>
        <position position="92"/>
    </location>
    <ligand>
        <name>Mg(2+)</name>
        <dbReference type="ChEBI" id="CHEBI:18420"/>
        <label>1</label>
    </ligand>
</feature>
<evidence type="ECO:0000313" key="12">
    <source>
        <dbReference type="EMBL" id="OGC40161.1"/>
    </source>
</evidence>
<evidence type="ECO:0000256" key="6">
    <source>
        <dbReference type="ARBA" id="ARBA00023141"/>
    </source>
</evidence>
<evidence type="ECO:0000256" key="5">
    <source>
        <dbReference type="ARBA" id="ARBA00022822"/>
    </source>
</evidence>
<evidence type="ECO:0000313" key="13">
    <source>
        <dbReference type="Proteomes" id="UP000179242"/>
    </source>
</evidence>
<keyword evidence="6 9" id="KW-0057">Aromatic amino acid biosynthesis</keyword>
<feature type="binding site" evidence="9">
    <location>
        <position position="80"/>
    </location>
    <ligand>
        <name>anthranilate</name>
        <dbReference type="ChEBI" id="CHEBI:16567"/>
        <label>1</label>
    </ligand>
</feature>
<name>A0A1F4U5I2_UNCSA</name>
<protein>
    <recommendedName>
        <fullName evidence="9">Anthranilate phosphoribosyltransferase</fullName>
        <ecNumber evidence="9">2.4.2.18</ecNumber>
    </recommendedName>
</protein>
<dbReference type="InterPro" id="IPR036320">
    <property type="entry name" value="Glycosyl_Trfase_fam3_N_dom_sf"/>
</dbReference>
<evidence type="ECO:0000256" key="4">
    <source>
        <dbReference type="ARBA" id="ARBA00022679"/>
    </source>
</evidence>
<dbReference type="SUPFAM" id="SSF52418">
    <property type="entry name" value="Nucleoside phosphorylase/phosphoribosyltransferase catalytic domain"/>
    <property type="match status" value="1"/>
</dbReference>
<comment type="catalytic activity">
    <reaction evidence="7 9">
        <text>N-(5-phospho-beta-D-ribosyl)anthranilate + diphosphate = 5-phospho-alpha-D-ribose 1-diphosphate + anthranilate</text>
        <dbReference type="Rhea" id="RHEA:11768"/>
        <dbReference type="ChEBI" id="CHEBI:16567"/>
        <dbReference type="ChEBI" id="CHEBI:18277"/>
        <dbReference type="ChEBI" id="CHEBI:33019"/>
        <dbReference type="ChEBI" id="CHEBI:58017"/>
        <dbReference type="EC" id="2.4.2.18"/>
    </reaction>
</comment>